<dbReference type="Proteomes" id="UP000515154">
    <property type="component" value="Linkage group LG6"/>
</dbReference>
<protein>
    <submittedName>
        <fullName evidence="2">Zinc finger MYM-type protein 6-like</fullName>
    </submittedName>
</protein>
<evidence type="ECO:0000313" key="1">
    <source>
        <dbReference type="Proteomes" id="UP000515154"/>
    </source>
</evidence>
<keyword evidence="1" id="KW-1185">Reference proteome</keyword>
<name>A0A6P7SHQ7_9MOLL</name>
<dbReference type="KEGG" id="osn:115212851"/>
<accession>A0A6P7SHQ7</accession>
<dbReference type="PANTHER" id="PTHR45913">
    <property type="entry name" value="EPM2A-INTERACTING PROTEIN 1"/>
    <property type="match status" value="1"/>
</dbReference>
<reference evidence="2" key="1">
    <citation type="submission" date="2025-08" db="UniProtKB">
        <authorList>
            <consortium name="RefSeq"/>
        </authorList>
    </citation>
    <scope>IDENTIFICATION</scope>
</reference>
<evidence type="ECO:0000313" key="2">
    <source>
        <dbReference type="RefSeq" id="XP_029637488.1"/>
    </source>
</evidence>
<dbReference type="PANTHER" id="PTHR45913:SF19">
    <property type="entry name" value="LOW QUALITY PROTEIN: ZINC FINGER BED DOMAIN-CONTAINING PROTEIN 5-LIKE"/>
    <property type="match status" value="1"/>
</dbReference>
<organism evidence="1 2">
    <name type="scientific">Octopus sinensis</name>
    <name type="common">East Asian common octopus</name>
    <dbReference type="NCBI Taxonomy" id="2607531"/>
    <lineage>
        <taxon>Eukaryota</taxon>
        <taxon>Metazoa</taxon>
        <taxon>Spiralia</taxon>
        <taxon>Lophotrochozoa</taxon>
        <taxon>Mollusca</taxon>
        <taxon>Cephalopoda</taxon>
        <taxon>Coleoidea</taxon>
        <taxon>Octopodiformes</taxon>
        <taxon>Octopoda</taxon>
        <taxon>Incirrata</taxon>
        <taxon>Octopodidae</taxon>
        <taxon>Octopus</taxon>
    </lineage>
</organism>
<gene>
    <name evidence="2" type="primary">LOC115212851</name>
</gene>
<sequence length="131" mass="14991">MNQDPSPIIKALLLSNDSIRWRIDEMSGHIDDVRIQRLKTTNFSIQTDESTVIDNKALLMGYVRYFDGNCALQEDLLFVKLLETDTTDTSMFSAVKTFFEEKEIPHYENLVSCATDGAVSMVGRHKRFISH</sequence>
<dbReference type="AlphaFoldDB" id="A0A6P7SHQ7"/>
<proteinExistence type="predicted"/>
<dbReference type="RefSeq" id="XP_029637488.1">
    <property type="nucleotide sequence ID" value="XM_029781628.1"/>
</dbReference>